<keyword evidence="1" id="KW-0812">Transmembrane</keyword>
<reference evidence="3 4" key="1">
    <citation type="journal article" date="2019" name="Int. J. Syst. Evol. Microbiol.">
        <title>The Global Catalogue of Microorganisms (GCM) 10K type strain sequencing project: providing services to taxonomists for standard genome sequencing and annotation.</title>
        <authorList>
            <consortium name="The Broad Institute Genomics Platform"/>
            <consortium name="The Broad Institute Genome Sequencing Center for Infectious Disease"/>
            <person name="Wu L."/>
            <person name="Ma J."/>
        </authorList>
    </citation>
    <scope>NUCLEOTIDE SEQUENCE [LARGE SCALE GENOMIC DNA]</scope>
    <source>
        <strain evidence="3 4">JCM 14283</strain>
    </source>
</reference>
<comment type="caution">
    <text evidence="3">The sequence shown here is derived from an EMBL/GenBank/DDBJ whole genome shotgun (WGS) entry which is preliminary data.</text>
</comment>
<protein>
    <submittedName>
        <fullName evidence="3">Pilus assembly protein</fullName>
    </submittedName>
</protein>
<evidence type="ECO:0000313" key="3">
    <source>
        <dbReference type="EMBL" id="GAA2018640.1"/>
    </source>
</evidence>
<dbReference type="InterPro" id="IPR012495">
    <property type="entry name" value="TadE-like_dom"/>
</dbReference>
<dbReference type="Proteomes" id="UP001501285">
    <property type="component" value="Unassembled WGS sequence"/>
</dbReference>
<sequence>MARREHGASAVEFAIVFPVLFLLLAAIVDFGRAYFYQAQLTNAAREGVRAAVVSSLTAAEIKARAAASVPGLASASLTYPVLDQCPSASGNAKMTVTAPFEWIVLKPAISIIGGSWGMGNTLSSTAVMKCGG</sequence>
<keyword evidence="1" id="KW-1133">Transmembrane helix</keyword>
<keyword evidence="1" id="KW-0472">Membrane</keyword>
<feature type="transmembrane region" description="Helical" evidence="1">
    <location>
        <begin position="13"/>
        <end position="35"/>
    </location>
</feature>
<dbReference type="EMBL" id="BAAANB010000001">
    <property type="protein sequence ID" value="GAA2018640.1"/>
    <property type="molecule type" value="Genomic_DNA"/>
</dbReference>
<evidence type="ECO:0000259" key="2">
    <source>
        <dbReference type="Pfam" id="PF07811"/>
    </source>
</evidence>
<dbReference type="RefSeq" id="WP_343986482.1">
    <property type="nucleotide sequence ID" value="NZ_BAAANB010000001.1"/>
</dbReference>
<evidence type="ECO:0000313" key="4">
    <source>
        <dbReference type="Proteomes" id="UP001501285"/>
    </source>
</evidence>
<accession>A0ABN2TS72</accession>
<gene>
    <name evidence="3" type="ORF">GCM10009740_03180</name>
</gene>
<organism evidence="3 4">
    <name type="scientific">Terrabacter terrae</name>
    <dbReference type="NCBI Taxonomy" id="318434"/>
    <lineage>
        <taxon>Bacteria</taxon>
        <taxon>Bacillati</taxon>
        <taxon>Actinomycetota</taxon>
        <taxon>Actinomycetes</taxon>
        <taxon>Micrococcales</taxon>
        <taxon>Intrasporangiaceae</taxon>
        <taxon>Terrabacter</taxon>
    </lineage>
</organism>
<keyword evidence="4" id="KW-1185">Reference proteome</keyword>
<proteinExistence type="predicted"/>
<feature type="domain" description="TadE-like" evidence="2">
    <location>
        <begin position="7"/>
        <end position="49"/>
    </location>
</feature>
<name>A0ABN2TS72_9MICO</name>
<evidence type="ECO:0000256" key="1">
    <source>
        <dbReference type="SAM" id="Phobius"/>
    </source>
</evidence>
<dbReference type="Pfam" id="PF07811">
    <property type="entry name" value="TadE"/>
    <property type="match status" value="1"/>
</dbReference>